<dbReference type="EMBL" id="CP002193">
    <property type="protein sequence ID" value="AFD27510.1"/>
    <property type="molecule type" value="Genomic_DNA"/>
</dbReference>
<evidence type="ECO:0000256" key="1">
    <source>
        <dbReference type="SAM" id="Phobius"/>
    </source>
</evidence>
<keyword evidence="1" id="KW-0812">Transmembrane</keyword>
<evidence type="ECO:0000313" key="3">
    <source>
        <dbReference type="Proteomes" id="UP000007575"/>
    </source>
</evidence>
<sequence length="106" mass="11793">METPFPQYKKGVPKMGLDEITHFLLAITIAGIPFFLAQLLLGEWQLAPVVAAIVAYGTFRWVAVPTVRYVFGQLPPAYVEHSIQTIFFRGGLAARPDPEPIPLEIK</sequence>
<dbReference type="HOGENOM" id="CLU_2218766_0_0_0"/>
<feature type="transmembrane region" description="Helical" evidence="1">
    <location>
        <begin position="46"/>
        <end position="63"/>
    </location>
</feature>
<dbReference type="AlphaFoldDB" id="H8H1W3"/>
<name>H8H1W3_DEIGI</name>
<gene>
    <name evidence="2" type="ordered locus">DGo_PB0241</name>
</gene>
<dbReference type="RefSeq" id="WP_014686605.1">
    <property type="nucleotide sequence ID" value="NC_017791.1"/>
</dbReference>
<organism evidence="2 3">
    <name type="scientific">Deinococcus gobiensis (strain DSM 21396 / JCM 16679 / CGMCC 1.7299 / I-0)</name>
    <dbReference type="NCBI Taxonomy" id="745776"/>
    <lineage>
        <taxon>Bacteria</taxon>
        <taxon>Thermotogati</taxon>
        <taxon>Deinococcota</taxon>
        <taxon>Deinococci</taxon>
        <taxon>Deinococcales</taxon>
        <taxon>Deinococcaceae</taxon>
        <taxon>Deinococcus</taxon>
    </lineage>
</organism>
<keyword evidence="1" id="KW-0472">Membrane</keyword>
<keyword evidence="3" id="KW-1185">Reference proteome</keyword>
<evidence type="ECO:0000313" key="2">
    <source>
        <dbReference type="EMBL" id="AFD27510.1"/>
    </source>
</evidence>
<reference evidence="2 3" key="1">
    <citation type="journal article" date="2012" name="PLoS ONE">
        <title>Genome sequence and transcriptome analysis of the radioresistant bacterium Deinococcus gobiensis: insights into the extreme environmental adaptations.</title>
        <authorList>
            <person name="Yuan M."/>
            <person name="Chen M."/>
            <person name="Zhang W."/>
            <person name="Lu W."/>
            <person name="Wang J."/>
            <person name="Yang M."/>
            <person name="Zhao P."/>
            <person name="Tang R."/>
            <person name="Li X."/>
            <person name="Hao Y."/>
            <person name="Zhou Z."/>
            <person name="Zhan Y."/>
            <person name="Yu H."/>
            <person name="Teng C."/>
            <person name="Yan Y."/>
            <person name="Ping S."/>
            <person name="Wang Y."/>
            <person name="Lin M."/>
        </authorList>
    </citation>
    <scope>NUCLEOTIDE SEQUENCE [LARGE SCALE GENOMIC DNA]</scope>
    <source>
        <strain evidence="3">DSM 21396 / JCM 16679 / CGMCC 1.7299 / I-0</strain>
        <plasmid evidence="2">P2</plasmid>
    </source>
</reference>
<dbReference type="KEGG" id="dgo:DGo_PB0241"/>
<proteinExistence type="predicted"/>
<keyword evidence="1" id="KW-1133">Transmembrane helix</keyword>
<keyword evidence="2" id="KW-0614">Plasmid</keyword>
<dbReference type="PATRIC" id="fig|745776.4.peg.3596"/>
<accession>H8H1W3</accession>
<geneLocation type="plasmid" evidence="2 3">
    <name>P2</name>
</geneLocation>
<protein>
    <submittedName>
        <fullName evidence="2">Uncharacterized protein</fullName>
    </submittedName>
</protein>
<feature type="transmembrane region" description="Helical" evidence="1">
    <location>
        <begin position="20"/>
        <end position="40"/>
    </location>
</feature>
<dbReference type="Proteomes" id="UP000007575">
    <property type="component" value="Plasmid P2"/>
</dbReference>
<dbReference type="OrthoDB" id="71466at2"/>